<feature type="compositionally biased region" description="Low complexity" evidence="1">
    <location>
        <begin position="60"/>
        <end position="74"/>
    </location>
</feature>
<accession>A0A5B7I8S8</accession>
<organism evidence="2 3">
    <name type="scientific">Portunus trituberculatus</name>
    <name type="common">Swimming crab</name>
    <name type="synonym">Neptunus trituberculatus</name>
    <dbReference type="NCBI Taxonomy" id="210409"/>
    <lineage>
        <taxon>Eukaryota</taxon>
        <taxon>Metazoa</taxon>
        <taxon>Ecdysozoa</taxon>
        <taxon>Arthropoda</taxon>
        <taxon>Crustacea</taxon>
        <taxon>Multicrustacea</taxon>
        <taxon>Malacostraca</taxon>
        <taxon>Eumalacostraca</taxon>
        <taxon>Eucarida</taxon>
        <taxon>Decapoda</taxon>
        <taxon>Pleocyemata</taxon>
        <taxon>Brachyura</taxon>
        <taxon>Eubrachyura</taxon>
        <taxon>Portunoidea</taxon>
        <taxon>Portunidae</taxon>
        <taxon>Portuninae</taxon>
        <taxon>Portunus</taxon>
    </lineage>
</organism>
<feature type="region of interest" description="Disordered" evidence="1">
    <location>
        <begin position="35"/>
        <end position="74"/>
    </location>
</feature>
<feature type="compositionally biased region" description="Polar residues" evidence="1">
    <location>
        <begin position="43"/>
        <end position="59"/>
    </location>
</feature>
<keyword evidence="3" id="KW-1185">Reference proteome</keyword>
<evidence type="ECO:0000313" key="2">
    <source>
        <dbReference type="EMBL" id="MPC80162.1"/>
    </source>
</evidence>
<dbReference type="AlphaFoldDB" id="A0A5B7I8S8"/>
<dbReference type="Proteomes" id="UP000324222">
    <property type="component" value="Unassembled WGS sequence"/>
</dbReference>
<sequence>MTKLECNTTWGEFHLGHDGARTKPDFTFHLHSQPPTIIETRGGTDQTATQTDSQPASHLTSTITTTTTTTILPS</sequence>
<gene>
    <name evidence="2" type="ORF">E2C01_074731</name>
</gene>
<evidence type="ECO:0000256" key="1">
    <source>
        <dbReference type="SAM" id="MobiDB-lite"/>
    </source>
</evidence>
<evidence type="ECO:0000313" key="3">
    <source>
        <dbReference type="Proteomes" id="UP000324222"/>
    </source>
</evidence>
<comment type="caution">
    <text evidence="2">The sequence shown here is derived from an EMBL/GenBank/DDBJ whole genome shotgun (WGS) entry which is preliminary data.</text>
</comment>
<dbReference type="EMBL" id="VSRR010053217">
    <property type="protein sequence ID" value="MPC80162.1"/>
    <property type="molecule type" value="Genomic_DNA"/>
</dbReference>
<protein>
    <submittedName>
        <fullName evidence="2">Uncharacterized protein</fullName>
    </submittedName>
</protein>
<proteinExistence type="predicted"/>
<reference evidence="2 3" key="1">
    <citation type="submission" date="2019-05" db="EMBL/GenBank/DDBJ databases">
        <title>Another draft genome of Portunus trituberculatus and its Hox gene families provides insights of decapod evolution.</title>
        <authorList>
            <person name="Jeong J.-H."/>
            <person name="Song I."/>
            <person name="Kim S."/>
            <person name="Choi T."/>
            <person name="Kim D."/>
            <person name="Ryu S."/>
            <person name="Kim W."/>
        </authorList>
    </citation>
    <scope>NUCLEOTIDE SEQUENCE [LARGE SCALE GENOMIC DNA]</scope>
    <source>
        <tissue evidence="2">Muscle</tissue>
    </source>
</reference>
<name>A0A5B7I8S8_PORTR</name>